<keyword evidence="3" id="KW-1185">Reference proteome</keyword>
<sequence>MTDLLRSLTGPGLATPSGEERPLPPGLLGGETPPGGLAAGSRRPGFEASGAPSCQVACRPVRAMSLVVAGGRGTGEAVQRERVGCEGCSPSLGGGPLSGLGKAAVFPGGVSTRQTAPSPFCPADLRCSCRRAGLGVPGSEGPRGFEPRSCRSPWAAGAALR</sequence>
<proteinExistence type="predicted"/>
<dbReference type="EMBL" id="OX459952">
    <property type="protein sequence ID" value="CAI9158239.1"/>
    <property type="molecule type" value="Genomic_DNA"/>
</dbReference>
<reference evidence="2" key="1">
    <citation type="submission" date="2023-04" db="EMBL/GenBank/DDBJ databases">
        <authorList>
            <consortium name="ELIXIR-Norway"/>
        </authorList>
    </citation>
    <scope>NUCLEOTIDE SEQUENCE [LARGE SCALE GENOMIC DNA]</scope>
</reference>
<evidence type="ECO:0000256" key="1">
    <source>
        <dbReference type="SAM" id="MobiDB-lite"/>
    </source>
</evidence>
<name>A0ABN8Y9L7_RANTA</name>
<feature type="region of interest" description="Disordered" evidence="1">
    <location>
        <begin position="1"/>
        <end position="45"/>
    </location>
</feature>
<protein>
    <submittedName>
        <fullName evidence="2">Uncharacterized protein</fullName>
    </submittedName>
</protein>
<feature type="region of interest" description="Disordered" evidence="1">
    <location>
        <begin position="138"/>
        <end position="161"/>
    </location>
</feature>
<evidence type="ECO:0000313" key="2">
    <source>
        <dbReference type="EMBL" id="CAI9158239.1"/>
    </source>
</evidence>
<dbReference type="Proteomes" id="UP001176941">
    <property type="component" value="Chromosome 16"/>
</dbReference>
<evidence type="ECO:0000313" key="3">
    <source>
        <dbReference type="Proteomes" id="UP001176941"/>
    </source>
</evidence>
<gene>
    <name evidence="2" type="ORF">MRATA1EN1_LOCUS7201</name>
</gene>
<accession>A0ABN8Y9L7</accession>
<organism evidence="2 3">
    <name type="scientific">Rangifer tarandus platyrhynchus</name>
    <name type="common">Svalbard reindeer</name>
    <dbReference type="NCBI Taxonomy" id="3082113"/>
    <lineage>
        <taxon>Eukaryota</taxon>
        <taxon>Metazoa</taxon>
        <taxon>Chordata</taxon>
        <taxon>Craniata</taxon>
        <taxon>Vertebrata</taxon>
        <taxon>Euteleostomi</taxon>
        <taxon>Mammalia</taxon>
        <taxon>Eutheria</taxon>
        <taxon>Laurasiatheria</taxon>
        <taxon>Artiodactyla</taxon>
        <taxon>Ruminantia</taxon>
        <taxon>Pecora</taxon>
        <taxon>Cervidae</taxon>
        <taxon>Odocoileinae</taxon>
        <taxon>Rangifer</taxon>
    </lineage>
</organism>